<dbReference type="SUPFAM" id="SSF56059">
    <property type="entry name" value="Glutathione synthetase ATP-binding domain-like"/>
    <property type="match status" value="1"/>
</dbReference>
<dbReference type="KEGG" id="pchm:VFPPC_02630"/>
<keyword evidence="1" id="KW-0223">Dioxygenase</keyword>
<dbReference type="AlphaFoldDB" id="A0A179FYQ4"/>
<dbReference type="OrthoDB" id="2117718at2759"/>
<dbReference type="RefSeq" id="XP_018146636.1">
    <property type="nucleotide sequence ID" value="XM_018282248.1"/>
</dbReference>
<evidence type="ECO:0000313" key="1">
    <source>
        <dbReference type="EMBL" id="OAQ70099.1"/>
    </source>
</evidence>
<dbReference type="EMBL" id="LSBJ02000002">
    <property type="protein sequence ID" value="OAQ70099.1"/>
    <property type="molecule type" value="Genomic_DNA"/>
</dbReference>
<name>A0A179FYQ4_METCM</name>
<keyword evidence="2" id="KW-1185">Reference proteome</keyword>
<evidence type="ECO:0000313" key="2">
    <source>
        <dbReference type="Proteomes" id="UP000078397"/>
    </source>
</evidence>
<reference evidence="1 2" key="1">
    <citation type="journal article" date="2016" name="PLoS Pathog.">
        <title>Biosynthesis of antibiotic leucinostatins in bio-control fungus Purpureocillium lilacinum and their inhibition on phytophthora revealed by genome mining.</title>
        <authorList>
            <person name="Wang G."/>
            <person name="Liu Z."/>
            <person name="Lin R."/>
            <person name="Li E."/>
            <person name="Mao Z."/>
            <person name="Ling J."/>
            <person name="Yang Y."/>
            <person name="Yin W.B."/>
            <person name="Xie B."/>
        </authorList>
    </citation>
    <scope>NUCLEOTIDE SEQUENCE [LARGE SCALE GENOMIC DNA]</scope>
    <source>
        <strain evidence="1">170</strain>
    </source>
</reference>
<gene>
    <name evidence="1" type="ORF">VFPPC_02630</name>
</gene>
<dbReference type="Proteomes" id="UP000078397">
    <property type="component" value="Unassembled WGS sequence"/>
</dbReference>
<accession>A0A179FYQ4</accession>
<comment type="caution">
    <text evidence="1">The sequence shown here is derived from an EMBL/GenBank/DDBJ whole genome shotgun (WGS) entry which is preliminary data.</text>
</comment>
<sequence>METPINPLLRQIHIGLGPNGYEPVASSMTANSTTYIREFEQLTANLVRICPGHIWPGESYKSICPRPILINQGHQAHLKRLHEALTKAITDIVQRWWSDTEANFPSRMPLAKEEEDLLLWIEDQVSQGRMRPFSACRGSWRPDFLIKDNLTATPNGIINDQAGESELFCITEINARFSFNGCLHEALGQEALNDMGMDKLGLASATNSAQMLDGLMSLFRQGLPLHLLKDAEHGFDIHMFMDIMQRRFGVTTRPITPADLRLVPDPENETGFKLCCLASHKNGSNQDTGSHPAQVGSTVHQAGKKTVTWINDAGEWVEEIHQVGLELHQREIVALDAEMLRQVSLRCFNDMRTVLLVHDKRMLGMVKQELENLVNRGVLTLAEAQVLAKGIADTANPGSPEMGEVLKLTKANPELRKQYLLKPVRSGKGAGIVFGDETSPDEWVAALENLQSPVLVPGVSCVVQRRITPRLYDVIIKSSGDRVRYPLVGTYHAIHGNLLGLGIWRTSADRICALSTGGSWMCSVISRG</sequence>
<dbReference type="GeneID" id="28846242"/>
<keyword evidence="1" id="KW-0560">Oxidoreductase</keyword>
<dbReference type="GO" id="GO:0051213">
    <property type="term" value="F:dioxygenase activity"/>
    <property type="evidence" value="ECO:0007669"/>
    <property type="project" value="UniProtKB-KW"/>
</dbReference>
<protein>
    <submittedName>
        <fullName evidence="1">Taurine catabolism dioxygenase TauD</fullName>
    </submittedName>
</protein>
<proteinExistence type="predicted"/>
<organism evidence="1 2">
    <name type="scientific">Pochonia chlamydosporia 170</name>
    <dbReference type="NCBI Taxonomy" id="1380566"/>
    <lineage>
        <taxon>Eukaryota</taxon>
        <taxon>Fungi</taxon>
        <taxon>Dikarya</taxon>
        <taxon>Ascomycota</taxon>
        <taxon>Pezizomycotina</taxon>
        <taxon>Sordariomycetes</taxon>
        <taxon>Hypocreomycetidae</taxon>
        <taxon>Hypocreales</taxon>
        <taxon>Clavicipitaceae</taxon>
        <taxon>Pochonia</taxon>
    </lineage>
</organism>
<dbReference type="STRING" id="1380566.A0A179FYQ4"/>